<protein>
    <submittedName>
        <fullName evidence="2">Uncharacterized protein</fullName>
    </submittedName>
</protein>
<feature type="region of interest" description="Disordered" evidence="1">
    <location>
        <begin position="169"/>
        <end position="192"/>
    </location>
</feature>
<dbReference type="STRING" id="92696.A0A4R0RRL4"/>
<reference evidence="2 3" key="1">
    <citation type="submission" date="2018-11" db="EMBL/GenBank/DDBJ databases">
        <title>Genome assembly of Steccherinum ochraceum LE-BIN_3174, the white-rot fungus of the Steccherinaceae family (The Residual Polyporoid clade, Polyporales, Basidiomycota).</title>
        <authorList>
            <person name="Fedorova T.V."/>
            <person name="Glazunova O.A."/>
            <person name="Landesman E.O."/>
            <person name="Moiseenko K.V."/>
            <person name="Psurtseva N.V."/>
            <person name="Savinova O.S."/>
            <person name="Shakhova N.V."/>
            <person name="Tyazhelova T.V."/>
            <person name="Vasina D.V."/>
        </authorList>
    </citation>
    <scope>NUCLEOTIDE SEQUENCE [LARGE SCALE GENOMIC DNA]</scope>
    <source>
        <strain evidence="2 3">LE-BIN_3174</strain>
    </source>
</reference>
<feature type="compositionally biased region" description="Low complexity" evidence="1">
    <location>
        <begin position="659"/>
        <end position="670"/>
    </location>
</feature>
<dbReference type="AlphaFoldDB" id="A0A4R0RRL4"/>
<feature type="region of interest" description="Disordered" evidence="1">
    <location>
        <begin position="495"/>
        <end position="514"/>
    </location>
</feature>
<feature type="region of interest" description="Disordered" evidence="1">
    <location>
        <begin position="709"/>
        <end position="730"/>
    </location>
</feature>
<dbReference type="Gene3D" id="1.20.1280.50">
    <property type="match status" value="1"/>
</dbReference>
<organism evidence="2 3">
    <name type="scientific">Steccherinum ochraceum</name>
    <dbReference type="NCBI Taxonomy" id="92696"/>
    <lineage>
        <taxon>Eukaryota</taxon>
        <taxon>Fungi</taxon>
        <taxon>Dikarya</taxon>
        <taxon>Basidiomycota</taxon>
        <taxon>Agaricomycotina</taxon>
        <taxon>Agaricomycetes</taxon>
        <taxon>Polyporales</taxon>
        <taxon>Steccherinaceae</taxon>
        <taxon>Steccherinum</taxon>
    </lineage>
</organism>
<evidence type="ECO:0000313" key="2">
    <source>
        <dbReference type="EMBL" id="TCD65094.1"/>
    </source>
</evidence>
<dbReference type="OrthoDB" id="3171058at2759"/>
<dbReference type="EMBL" id="RWJN01000199">
    <property type="protein sequence ID" value="TCD65094.1"/>
    <property type="molecule type" value="Genomic_DNA"/>
</dbReference>
<proteinExistence type="predicted"/>
<feature type="region of interest" description="Disordered" evidence="1">
    <location>
        <begin position="635"/>
        <end position="688"/>
    </location>
</feature>
<dbReference type="Proteomes" id="UP000292702">
    <property type="component" value="Unassembled WGS sequence"/>
</dbReference>
<name>A0A4R0RRL4_9APHY</name>
<feature type="compositionally biased region" description="Low complexity" evidence="1">
    <location>
        <begin position="495"/>
        <end position="511"/>
    </location>
</feature>
<evidence type="ECO:0000313" key="3">
    <source>
        <dbReference type="Proteomes" id="UP000292702"/>
    </source>
</evidence>
<feature type="compositionally biased region" description="Basic and acidic residues" evidence="1">
    <location>
        <begin position="713"/>
        <end position="730"/>
    </location>
</feature>
<gene>
    <name evidence="2" type="ORF">EIP91_003103</name>
</gene>
<comment type="caution">
    <text evidence="2">The sequence shown here is derived from an EMBL/GenBank/DDBJ whole genome shotgun (WGS) entry which is preliminary data.</text>
</comment>
<accession>A0A4R0RRL4</accession>
<evidence type="ECO:0000256" key="1">
    <source>
        <dbReference type="SAM" id="MobiDB-lite"/>
    </source>
</evidence>
<keyword evidence="3" id="KW-1185">Reference proteome</keyword>
<sequence length="730" mass="79724">MPDTAQSTDTAPLPSVADSPVLIASSTPLSIPRHVVEQGELGEIVSNTQETASIPEPLSTFDHNDLPTELWLEIFRYATYVPRSRDLTVVDPFAPERLPNFAWGVNNPVLSLRTKCTLVGVCRSWRKIATELLYEHVVVASVHRAKLIIRTLQESAVAAKKAASTFEQVAPSTTGTSSESTTSSSAKTQGLAKGHGQWVRHLEIRSCTRNTNKLTFLRLVAIILTYTTGLRVLNGVWTIPVPKEFLAVVQHYHGKTLRGLGWEQTEQAFKYAVKDIHPGSPNIGSVGAILSPQFLPLFQQLRILDLRTLPKSAIMAQYHSDFGDLGGESDIPTLVPINELPTNFTVPPPVMVLPHVTTLRLPTTTALLTYASKIALPALRDLLLDASNVLPYHMASPTLPASHHVTTLTISLLLFLTVHGHALTSLELVPSVSSTYKPSPYPLSPGLFLQPGVCPNLERLVYDCRERCMVLPVSLSMVRGIRSKADKNLKVDTLPTKASSTASKTPSLASPAPEPKDFKDLTYLLTSPVSTDLLMHPHRSLRLIAIRGLGISRLYPNRPTHTQSQLLALLSARMSGFLPALETVRTAGFMVDTSTDGLARDIFIWWTERFEHMGVDLVDGEGVMWLYEEEKVAEKVKEGKGKEGEPGDISVGDEKGLKEGSSQSEGASSSTQVGKTVEAEKEDPQSAVTCKVYNDGSLKEVLFLPADCPNYVHKNDPTERAAKDAGLDLD</sequence>
<feature type="compositionally biased region" description="Basic and acidic residues" evidence="1">
    <location>
        <begin position="635"/>
        <end position="645"/>
    </location>
</feature>
<feature type="compositionally biased region" description="Low complexity" evidence="1">
    <location>
        <begin position="172"/>
        <end position="185"/>
    </location>
</feature>